<feature type="region of interest" description="Disordered" evidence="1">
    <location>
        <begin position="1"/>
        <end position="34"/>
    </location>
</feature>
<evidence type="ECO:0000313" key="4">
    <source>
        <dbReference type="RefSeq" id="XP_041419099.1"/>
    </source>
</evidence>
<dbReference type="KEGG" id="xla:121393758"/>
<keyword evidence="2" id="KW-1133">Transmembrane helix</keyword>
<keyword evidence="3" id="KW-1185">Reference proteome</keyword>
<gene>
    <name evidence="4" type="primary">LOC121393758</name>
</gene>
<dbReference type="RefSeq" id="XP_041419099.1">
    <property type="nucleotide sequence ID" value="XM_041563165.1"/>
</dbReference>
<evidence type="ECO:0000313" key="3">
    <source>
        <dbReference type="Proteomes" id="UP000186698"/>
    </source>
</evidence>
<organism evidence="3 4">
    <name type="scientific">Xenopus laevis</name>
    <name type="common">African clawed frog</name>
    <dbReference type="NCBI Taxonomy" id="8355"/>
    <lineage>
        <taxon>Eukaryota</taxon>
        <taxon>Metazoa</taxon>
        <taxon>Chordata</taxon>
        <taxon>Craniata</taxon>
        <taxon>Vertebrata</taxon>
        <taxon>Euteleostomi</taxon>
        <taxon>Amphibia</taxon>
        <taxon>Batrachia</taxon>
        <taxon>Anura</taxon>
        <taxon>Pipoidea</taxon>
        <taxon>Pipidae</taxon>
        <taxon>Xenopodinae</taxon>
        <taxon>Xenopus</taxon>
        <taxon>Xenopus</taxon>
    </lineage>
</organism>
<name>A0A8J1KS91_XENLA</name>
<feature type="transmembrane region" description="Helical" evidence="2">
    <location>
        <begin position="110"/>
        <end position="131"/>
    </location>
</feature>
<keyword evidence="2" id="KW-0472">Membrane</keyword>
<sequence length="178" mass="20256">MCACSGVLQRGTAHDPGRESQWEDRHAGKNASPTLHYQRKRINRAATRKHTETKRITRMDNKAMYLHSFDEKENGSAFEEPYDGRNLSKMNLCDGCPTGKRRSSRRCGQLGSIAALKYAVVGLYLLVFLILSEYLFLQVRLNILYSMSPFFTVLSNNLINTIELQPKIEIGMLHAKAF</sequence>
<reference evidence="4" key="1">
    <citation type="submission" date="2025-08" db="UniProtKB">
        <authorList>
            <consortium name="RefSeq"/>
        </authorList>
    </citation>
    <scope>IDENTIFICATION</scope>
    <source>
        <strain evidence="4">J_2021</strain>
        <tissue evidence="4">Erythrocytes</tissue>
    </source>
</reference>
<protein>
    <submittedName>
        <fullName evidence="4">Uncharacterized protein LOC121393758 isoform X1</fullName>
    </submittedName>
</protein>
<dbReference type="GeneID" id="121393758"/>
<accession>A0A8J1KS91</accession>
<proteinExistence type="predicted"/>
<evidence type="ECO:0000256" key="2">
    <source>
        <dbReference type="SAM" id="Phobius"/>
    </source>
</evidence>
<dbReference type="Proteomes" id="UP000186698">
    <property type="component" value="Chromosome 5L"/>
</dbReference>
<dbReference type="AlphaFoldDB" id="A0A8J1KS91"/>
<feature type="compositionally biased region" description="Basic and acidic residues" evidence="1">
    <location>
        <begin position="12"/>
        <end position="27"/>
    </location>
</feature>
<dbReference type="OrthoDB" id="536948at2759"/>
<evidence type="ECO:0000256" key="1">
    <source>
        <dbReference type="SAM" id="MobiDB-lite"/>
    </source>
</evidence>
<keyword evidence="2" id="KW-0812">Transmembrane</keyword>